<dbReference type="AlphaFoldDB" id="E7C7Q4"/>
<dbReference type="FunFam" id="2.160.10.10:FF:000002">
    <property type="entry name" value="Serine acetyltransferase"/>
    <property type="match status" value="1"/>
</dbReference>
<dbReference type="GO" id="GO:0005737">
    <property type="term" value="C:cytoplasm"/>
    <property type="evidence" value="ECO:0007669"/>
    <property type="project" value="InterPro"/>
</dbReference>
<dbReference type="EC" id="2.3.1.30" evidence="3"/>
<dbReference type="CDD" id="cd03354">
    <property type="entry name" value="LbH_SAT"/>
    <property type="match status" value="1"/>
</dbReference>
<keyword evidence="8" id="KW-0012">Acyltransferase</keyword>
<keyword evidence="5" id="KW-0028">Amino-acid biosynthesis</keyword>
<evidence type="ECO:0000256" key="2">
    <source>
        <dbReference type="ARBA" id="ARBA00007274"/>
    </source>
</evidence>
<evidence type="ECO:0000256" key="7">
    <source>
        <dbReference type="ARBA" id="ARBA00023192"/>
    </source>
</evidence>
<dbReference type="InterPro" id="IPR005881">
    <property type="entry name" value="Ser_O-AcTrfase"/>
</dbReference>
<dbReference type="NCBIfam" id="TIGR01172">
    <property type="entry name" value="cysE"/>
    <property type="match status" value="1"/>
</dbReference>
<dbReference type="PANTHER" id="PTHR42811">
    <property type="entry name" value="SERINE ACETYLTRANSFERASE"/>
    <property type="match status" value="1"/>
</dbReference>
<dbReference type="Gene3D" id="1.10.3130.10">
    <property type="entry name" value="serine acetyltransferase, domain 1"/>
    <property type="match status" value="1"/>
</dbReference>
<evidence type="ECO:0000256" key="5">
    <source>
        <dbReference type="ARBA" id="ARBA00022605"/>
    </source>
</evidence>
<dbReference type="InterPro" id="IPR010493">
    <property type="entry name" value="Ser_AcTrfase_N"/>
</dbReference>
<evidence type="ECO:0000256" key="3">
    <source>
        <dbReference type="ARBA" id="ARBA00013266"/>
    </source>
</evidence>
<dbReference type="EMBL" id="GU568016">
    <property type="protein sequence ID" value="ADI23478.1"/>
    <property type="molecule type" value="Genomic_DNA"/>
</dbReference>
<accession>E7C7Q4</accession>
<keyword evidence="7" id="KW-0198">Cysteine biosynthesis</keyword>
<dbReference type="GO" id="GO:0009001">
    <property type="term" value="F:serine O-acetyltransferase activity"/>
    <property type="evidence" value="ECO:0007669"/>
    <property type="project" value="UniProtKB-EC"/>
</dbReference>
<proteinExistence type="inferred from homology"/>
<dbReference type="NCBIfam" id="NF041874">
    <property type="entry name" value="EPS_EpsC"/>
    <property type="match status" value="1"/>
</dbReference>
<dbReference type="UniPathway" id="UPA00136">
    <property type="reaction ID" value="UER00199"/>
</dbReference>
<evidence type="ECO:0000313" key="12">
    <source>
        <dbReference type="EMBL" id="ADI23478.1"/>
    </source>
</evidence>
<evidence type="ECO:0000256" key="9">
    <source>
        <dbReference type="ARBA" id="ARBA00049486"/>
    </source>
</evidence>
<organism evidence="12">
    <name type="scientific">uncultured gamma proteobacterium HF0770_40P16</name>
    <dbReference type="NCBI Taxonomy" id="723580"/>
    <lineage>
        <taxon>Bacteria</taxon>
        <taxon>Pseudomonadati</taxon>
        <taxon>Pseudomonadota</taxon>
        <taxon>Gammaproteobacteria</taxon>
        <taxon>environmental samples</taxon>
    </lineage>
</organism>
<comment type="catalytic activity">
    <reaction evidence="9">
        <text>L-serine + acetyl-CoA = O-acetyl-L-serine + CoA</text>
        <dbReference type="Rhea" id="RHEA:24560"/>
        <dbReference type="ChEBI" id="CHEBI:33384"/>
        <dbReference type="ChEBI" id="CHEBI:57287"/>
        <dbReference type="ChEBI" id="CHEBI:57288"/>
        <dbReference type="ChEBI" id="CHEBI:58340"/>
        <dbReference type="EC" id="2.3.1.30"/>
    </reaction>
</comment>
<dbReference type="Pfam" id="PF00132">
    <property type="entry name" value="Hexapep"/>
    <property type="match status" value="1"/>
</dbReference>
<dbReference type="InterPro" id="IPR053376">
    <property type="entry name" value="Serine_acetyltransferase"/>
</dbReference>
<dbReference type="InterPro" id="IPR011004">
    <property type="entry name" value="Trimer_LpxA-like_sf"/>
</dbReference>
<feature type="domain" description="Serine acetyltransferase N-terminal" evidence="11">
    <location>
        <begin position="17"/>
        <end position="121"/>
    </location>
</feature>
<feature type="region of interest" description="Disordered" evidence="10">
    <location>
        <begin position="251"/>
        <end position="270"/>
    </location>
</feature>
<sequence>MPLLVKDRKSSVEVNEIWQEIRDETKKRAEAEPVLASFFHATVLEHDSFSSTLANQLANDLSNTSVQPMMLRRVIKEAINSTEEMISDIAYDLIATKERDPACKYFSTPLLFYKGFRALQSHKVSHWLWHHERHTLALFIQSRASEVYAVDIHPAANIGRGVMIDHGTGVVIGETSVVEDNVSIFQGVTLGGTGKDTGDRHPKIREGVLLSAGATILGNVEVGKNSKVAAGSVVLSDVREGTTVAGVPAEEVGKSGKTSPAYEVDHNIDT</sequence>
<evidence type="ECO:0000256" key="4">
    <source>
        <dbReference type="ARBA" id="ARBA00018522"/>
    </source>
</evidence>
<evidence type="ECO:0000256" key="1">
    <source>
        <dbReference type="ARBA" id="ARBA00004876"/>
    </source>
</evidence>
<name>E7C7Q4_9GAMM</name>
<evidence type="ECO:0000256" key="10">
    <source>
        <dbReference type="SAM" id="MobiDB-lite"/>
    </source>
</evidence>
<dbReference type="SUPFAM" id="SSF51161">
    <property type="entry name" value="Trimeric LpxA-like enzymes"/>
    <property type="match status" value="1"/>
</dbReference>
<dbReference type="Pfam" id="PF06426">
    <property type="entry name" value="SATase_N"/>
    <property type="match status" value="1"/>
</dbReference>
<protein>
    <recommendedName>
        <fullName evidence="4">Serine acetyltransferase</fullName>
        <ecNumber evidence="3">2.3.1.30</ecNumber>
    </recommendedName>
</protein>
<comment type="pathway">
    <text evidence="1">Amino-acid biosynthesis; L-cysteine biosynthesis; L-cysteine from L-serine: step 1/2.</text>
</comment>
<keyword evidence="6 12" id="KW-0808">Transferase</keyword>
<evidence type="ECO:0000256" key="8">
    <source>
        <dbReference type="ARBA" id="ARBA00023315"/>
    </source>
</evidence>
<dbReference type="InterPro" id="IPR001451">
    <property type="entry name" value="Hexapep"/>
</dbReference>
<reference evidence="12" key="1">
    <citation type="submission" date="2010-01" db="EMBL/GenBank/DDBJ databases">
        <title>Genome fragments of uncultured bacteria from the North Pacific subtropical Gyre.</title>
        <authorList>
            <person name="Pham V.D."/>
            <person name="Delong E.F."/>
        </authorList>
    </citation>
    <scope>NUCLEOTIDE SEQUENCE</scope>
</reference>
<evidence type="ECO:0000256" key="6">
    <source>
        <dbReference type="ARBA" id="ARBA00022679"/>
    </source>
</evidence>
<dbReference type="SMART" id="SM00971">
    <property type="entry name" value="SATase_N"/>
    <property type="match status" value="1"/>
</dbReference>
<dbReference type="InterPro" id="IPR042122">
    <property type="entry name" value="Ser_AcTrfase_N_sf"/>
</dbReference>
<dbReference type="GO" id="GO:0006535">
    <property type="term" value="P:cysteine biosynthetic process from serine"/>
    <property type="evidence" value="ECO:0007669"/>
    <property type="project" value="InterPro"/>
</dbReference>
<comment type="similarity">
    <text evidence="2">Belongs to the transferase hexapeptide repeat family.</text>
</comment>
<evidence type="ECO:0000259" key="11">
    <source>
        <dbReference type="SMART" id="SM00971"/>
    </source>
</evidence>
<dbReference type="Gene3D" id="2.160.10.10">
    <property type="entry name" value="Hexapeptide repeat proteins"/>
    <property type="match status" value="1"/>
</dbReference>
<dbReference type="InterPro" id="IPR045304">
    <property type="entry name" value="LbH_SAT"/>
</dbReference>